<dbReference type="Pfam" id="PF08239">
    <property type="entry name" value="SH3_3"/>
    <property type="match status" value="1"/>
</dbReference>
<keyword evidence="5" id="KW-1185">Reference proteome</keyword>
<sequence>MSATFLRASFGGATVLIGTAMLVQPAMAQMTAPMVGDQWSFECRSNDGSSFQETYRVERKDGDNIRVAVDSAGASNWYEKPFYLLPTTLASEESASRHKGTISSLPSEFEGLKSLDVGSQFNEWVVERRPNDRLNWSYKISVVGKELYYNPGQGDLEVYAIDEQRYTGLYTSKLLSYYSPKLRFPVYWEYSDSNNAGIECNLVTASLSGPTPMASTPATQSVPNPSETLYATALALVASTTSNIRSAPSTASTRLGSVTAGENVDALAVTEANGERWYRIRTPDGQSGYVFAPLLALRGQTASAAPVIAPAPVAPAPAAAPTQSASASPAPAAMPAPTVSALPDSDRSARLLELYKSGLLTQEEYTAKQRELQGEVAVGRQADELNDINLRFRRGELTPDKFMQARANVLDTINPRDMKPKEALTLLEQLLEAKLISRTEYGRKRQAIIDAI</sequence>
<dbReference type="RefSeq" id="WP_176244923.1">
    <property type="nucleotide sequence ID" value="NZ_FWFR01000001.1"/>
</dbReference>
<dbReference type="AlphaFoldDB" id="A0A1Y5S078"/>
<name>A0A1Y5S078_9PROT</name>
<feature type="signal peptide" evidence="2">
    <location>
        <begin position="1"/>
        <end position="28"/>
    </location>
</feature>
<reference evidence="4 5" key="1">
    <citation type="submission" date="2017-03" db="EMBL/GenBank/DDBJ databases">
        <authorList>
            <person name="Afonso C.L."/>
            <person name="Miller P.J."/>
            <person name="Scott M.A."/>
            <person name="Spackman E."/>
            <person name="Goraichik I."/>
            <person name="Dimitrov K.M."/>
            <person name="Suarez D.L."/>
            <person name="Swayne D.E."/>
        </authorList>
    </citation>
    <scope>NUCLEOTIDE SEQUENCE [LARGE SCALE GENOMIC DNA]</scope>
    <source>
        <strain evidence="4 5">CECT 7691</strain>
    </source>
</reference>
<feature type="compositionally biased region" description="Low complexity" evidence="1">
    <location>
        <begin position="315"/>
        <end position="341"/>
    </location>
</feature>
<feature type="region of interest" description="Disordered" evidence="1">
    <location>
        <begin position="315"/>
        <end position="343"/>
    </location>
</feature>
<protein>
    <submittedName>
        <fullName evidence="4">Bacterial SH3 domain protein</fullName>
    </submittedName>
</protein>
<dbReference type="InParanoid" id="A0A1Y5S078"/>
<dbReference type="EMBL" id="FWFR01000001">
    <property type="protein sequence ID" value="SLN29669.1"/>
    <property type="molecule type" value="Genomic_DNA"/>
</dbReference>
<dbReference type="InterPro" id="IPR003646">
    <property type="entry name" value="SH3-like_bac-type"/>
</dbReference>
<evidence type="ECO:0000313" key="5">
    <source>
        <dbReference type="Proteomes" id="UP000193200"/>
    </source>
</evidence>
<evidence type="ECO:0000259" key="3">
    <source>
        <dbReference type="SMART" id="SM00287"/>
    </source>
</evidence>
<gene>
    <name evidence="4" type="ORF">OCH7691_01020</name>
</gene>
<feature type="chain" id="PRO_5012057114" evidence="2">
    <location>
        <begin position="29"/>
        <end position="452"/>
    </location>
</feature>
<accession>A0A1Y5S078</accession>
<proteinExistence type="predicted"/>
<dbReference type="SMART" id="SM00287">
    <property type="entry name" value="SH3b"/>
    <property type="match status" value="1"/>
</dbReference>
<evidence type="ECO:0000313" key="4">
    <source>
        <dbReference type="EMBL" id="SLN29669.1"/>
    </source>
</evidence>
<dbReference type="Proteomes" id="UP000193200">
    <property type="component" value="Unassembled WGS sequence"/>
</dbReference>
<keyword evidence="2" id="KW-0732">Signal</keyword>
<dbReference type="Gene3D" id="2.30.30.40">
    <property type="entry name" value="SH3 Domains"/>
    <property type="match status" value="1"/>
</dbReference>
<evidence type="ECO:0000256" key="2">
    <source>
        <dbReference type="SAM" id="SignalP"/>
    </source>
</evidence>
<organism evidence="4 5">
    <name type="scientific">Oceanibacterium hippocampi</name>
    <dbReference type="NCBI Taxonomy" id="745714"/>
    <lineage>
        <taxon>Bacteria</taxon>
        <taxon>Pseudomonadati</taxon>
        <taxon>Pseudomonadota</taxon>
        <taxon>Alphaproteobacteria</taxon>
        <taxon>Sneathiellales</taxon>
        <taxon>Sneathiellaceae</taxon>
        <taxon>Oceanibacterium</taxon>
    </lineage>
</organism>
<evidence type="ECO:0000256" key="1">
    <source>
        <dbReference type="SAM" id="MobiDB-lite"/>
    </source>
</evidence>
<feature type="domain" description="SH3b" evidence="3">
    <location>
        <begin position="232"/>
        <end position="298"/>
    </location>
</feature>